<feature type="compositionally biased region" description="Acidic residues" evidence="2">
    <location>
        <begin position="416"/>
        <end position="429"/>
    </location>
</feature>
<dbReference type="InterPro" id="IPR025527">
    <property type="entry name" value="HUWE1/Rev1_UBM"/>
</dbReference>
<feature type="compositionally biased region" description="Polar residues" evidence="2">
    <location>
        <begin position="329"/>
        <end position="341"/>
    </location>
</feature>
<feature type="compositionally biased region" description="Polar residues" evidence="2">
    <location>
        <begin position="20"/>
        <end position="33"/>
    </location>
</feature>
<feature type="region of interest" description="Disordered" evidence="2">
    <location>
        <begin position="1"/>
        <end position="61"/>
    </location>
</feature>
<evidence type="ECO:0000313" key="3">
    <source>
        <dbReference type="EMBL" id="KUI53377.1"/>
    </source>
</evidence>
<dbReference type="AlphaFoldDB" id="A0A194UNY2"/>
<dbReference type="PRINTS" id="PR00929">
    <property type="entry name" value="ATHOOK"/>
</dbReference>
<dbReference type="OrthoDB" id="5404794at2759"/>
<feature type="compositionally biased region" description="Polar residues" evidence="2">
    <location>
        <begin position="189"/>
        <end position="215"/>
    </location>
</feature>
<keyword evidence="1" id="KW-0808">Transferase</keyword>
<feature type="compositionally biased region" description="Basic and acidic residues" evidence="2">
    <location>
        <begin position="758"/>
        <end position="798"/>
    </location>
</feature>
<evidence type="ECO:0008006" key="5">
    <source>
        <dbReference type="Google" id="ProtNLM"/>
    </source>
</evidence>
<gene>
    <name evidence="3" type="ORF">VP1G_00594</name>
</gene>
<proteinExistence type="predicted"/>
<organism evidence="3 4">
    <name type="scientific">Cytospora mali</name>
    <name type="common">Apple Valsa canker fungus</name>
    <name type="synonym">Valsa mali</name>
    <dbReference type="NCBI Taxonomy" id="578113"/>
    <lineage>
        <taxon>Eukaryota</taxon>
        <taxon>Fungi</taxon>
        <taxon>Dikarya</taxon>
        <taxon>Ascomycota</taxon>
        <taxon>Pezizomycotina</taxon>
        <taxon>Sordariomycetes</taxon>
        <taxon>Sordariomycetidae</taxon>
        <taxon>Diaporthales</taxon>
        <taxon>Cytosporaceae</taxon>
        <taxon>Cytospora</taxon>
    </lineage>
</organism>
<evidence type="ECO:0000313" key="4">
    <source>
        <dbReference type="Proteomes" id="UP000078576"/>
    </source>
</evidence>
<name>A0A194UNY2_CYTMA</name>
<dbReference type="STRING" id="694573.A0A194UNY2"/>
<evidence type="ECO:0000256" key="2">
    <source>
        <dbReference type="SAM" id="MobiDB-lite"/>
    </source>
</evidence>
<feature type="compositionally biased region" description="Basic and acidic residues" evidence="2">
    <location>
        <begin position="434"/>
        <end position="460"/>
    </location>
</feature>
<accession>A0A194UNY2</accession>
<sequence length="877" mass="95664">MPSDRKVVYDSEDEDAGFSPFNSPSKGDATTNADDVALEGDGDATGQPNEGLIASETRSTDPDFFRKVYDEHQSVVTGLIPDSARCPDSNEHMGSSDWQKSSGRNAKNNSSSLTDPTLRSAKKKGNRVDRVHCASLTQVSTPRGHAPVGLRRDVYDFPSSGEEGGVTETTTANGKALATDTYSKRKRIQSVTPAKTAVSPSLAQPPSQSGDMQPTHQHDEDESPPPARKKRRSGAQQDSVQIPENVDLLVIPRTADMNESPAKPHVGNDDPDSIVPDTLGDEQSVMEKPPASFFIAPPSRLTSSQKQEYVRITGSSEHEREEELDLSLPVTQSGKIRSSEATIAYPTPSRYCSSAPPFPDQPETGEGGSSGTTASVRKKADNARMDAIMLHSSPDELNSDSPNRMLPKTKRRRGSDEDDDELAQDDAWDSDQLGVHREQYKPRPSRRRAETGPDKASDSAKKKRLKAEQTVDMANEDPWDSDKIGAHQDNYNPRPSRRRSRAVVQEDAEDTPEQSKPDTCPPGQASPGGMERMEPILFLSGQQVPREEAEVIEGIDPDYLAALPGDLRQEVISDHLARNAQASRTRGRGRPKQPLRDLVATSEETPQPKKRGRKKKELLGGELVDAEQEAEARAIPASVAPTKRKRGRPKKSETLQLAPATAADDDISFAYEAEDIPQTVDEPNFKENKPAEFVQEAPVSAKAPSKRGRKKKVVEESPMVPEGEPTEVVAEEVTPSEPVQAIPETTKASSKRGRKKKVVEERPAALEERPQEGHDTARDSSFEPDKPADLPLKEHNEPVEEAGASRLPLQDISNTTSSKEAPEADADTQKEVTSEAKEKETAKSASSTTGQGQGKVPFRVGLSKRSRIAPLLKIIRK</sequence>
<dbReference type="Pfam" id="PF14377">
    <property type="entry name" value="UBM"/>
    <property type="match status" value="1"/>
</dbReference>
<dbReference type="GO" id="GO:0016740">
    <property type="term" value="F:transferase activity"/>
    <property type="evidence" value="ECO:0007669"/>
    <property type="project" value="UniProtKB-KW"/>
</dbReference>
<feature type="region of interest" description="Disordered" evidence="2">
    <location>
        <begin position="574"/>
        <end position="660"/>
    </location>
</feature>
<dbReference type="InterPro" id="IPR017956">
    <property type="entry name" value="AT_hook_DNA-bd_motif"/>
</dbReference>
<feature type="compositionally biased region" description="Polar residues" evidence="2">
    <location>
        <begin position="92"/>
        <end position="117"/>
    </location>
</feature>
<keyword evidence="4" id="KW-1185">Reference proteome</keyword>
<feature type="region of interest" description="Disordered" evidence="2">
    <location>
        <begin position="79"/>
        <end position="538"/>
    </location>
</feature>
<protein>
    <recommendedName>
        <fullName evidence="5">AT hook domain-containing protein</fullName>
    </recommendedName>
</protein>
<feature type="region of interest" description="Disordered" evidence="2">
    <location>
        <begin position="680"/>
        <end position="862"/>
    </location>
</feature>
<dbReference type="GO" id="GO:0003677">
    <property type="term" value="F:DNA binding"/>
    <property type="evidence" value="ECO:0007669"/>
    <property type="project" value="InterPro"/>
</dbReference>
<dbReference type="EMBL" id="KN714668">
    <property type="protein sequence ID" value="KUI53377.1"/>
    <property type="molecule type" value="Genomic_DNA"/>
</dbReference>
<reference evidence="4" key="1">
    <citation type="submission" date="2014-12" db="EMBL/GenBank/DDBJ databases">
        <title>Genome Sequence of Valsa Canker Pathogens Uncovers a Specific Adaption of Colonization on Woody Bark.</title>
        <authorList>
            <person name="Yin Z."/>
            <person name="Liu H."/>
            <person name="Gao X."/>
            <person name="Li Z."/>
            <person name="Song N."/>
            <person name="Ke X."/>
            <person name="Dai Q."/>
            <person name="Wu Y."/>
            <person name="Sun Y."/>
            <person name="Xu J.-R."/>
            <person name="Kang Z.K."/>
            <person name="Wang L."/>
            <person name="Huang L."/>
        </authorList>
    </citation>
    <scope>NUCLEOTIDE SEQUENCE [LARGE SCALE GENOMIC DNA]</scope>
    <source>
        <strain evidence="4">SXYL134</strain>
    </source>
</reference>
<feature type="compositionally biased region" description="Basic and acidic residues" evidence="2">
    <location>
        <begin position="827"/>
        <end position="842"/>
    </location>
</feature>
<evidence type="ECO:0000256" key="1">
    <source>
        <dbReference type="ARBA" id="ARBA00022679"/>
    </source>
</evidence>
<dbReference type="Proteomes" id="UP000078576">
    <property type="component" value="Unassembled WGS sequence"/>
</dbReference>
<feature type="compositionally biased region" description="Low complexity" evidence="2">
    <location>
        <begin position="720"/>
        <end position="739"/>
    </location>
</feature>